<evidence type="ECO:0000256" key="4">
    <source>
        <dbReference type="SAM" id="SignalP"/>
    </source>
</evidence>
<evidence type="ECO:0000256" key="1">
    <source>
        <dbReference type="ARBA" id="ARBA00007692"/>
    </source>
</evidence>
<evidence type="ECO:0000313" key="6">
    <source>
        <dbReference type="EMBL" id="KAL0966482.1"/>
    </source>
</evidence>
<gene>
    <name evidence="6" type="ORF">UPYG_G00295800</name>
</gene>
<dbReference type="PANTHER" id="PTHR13068">
    <property type="entry name" value="CGI-12 PROTEIN-RELATED"/>
    <property type="match status" value="1"/>
</dbReference>
<evidence type="ECO:0000256" key="3">
    <source>
        <dbReference type="SAM" id="MobiDB-lite"/>
    </source>
</evidence>
<sequence length="334" mass="38650">MSFLPGWHVLRWTLRSATCTVLSRRQNIPQQPVMSTCRLYCSTDRRTNQPSLSPKQLQPGRDLSLQALLDMGFTDAQADQILEQANRSRGSKIENAASMLMTLFVLGLNTSSVVKVLQKCPEVMYVNGTHLQQRIDNLRRLGLLEGSLQRVVSHYPPILTLPLKRVNMVARFFREKCAFTVQQVTEILRDSPAVLQTDLGQLEYKFQYAYFRIGVRQPEMVKSKLFRVTLDEVRCRHSFLERRGLYQTPDKKGQTCIINPKLNDFLNVPEETFLNDIAKATQEEFEVFQKLMAKEWQEEDDEQERDTGADSDDDDDDEEEEEEEDLKSGYSKRK</sequence>
<organism evidence="6 7">
    <name type="scientific">Umbra pygmaea</name>
    <name type="common">Eastern mudminnow</name>
    <dbReference type="NCBI Taxonomy" id="75934"/>
    <lineage>
        <taxon>Eukaryota</taxon>
        <taxon>Metazoa</taxon>
        <taxon>Chordata</taxon>
        <taxon>Craniata</taxon>
        <taxon>Vertebrata</taxon>
        <taxon>Euteleostomi</taxon>
        <taxon>Actinopterygii</taxon>
        <taxon>Neopterygii</taxon>
        <taxon>Teleostei</taxon>
        <taxon>Protacanthopterygii</taxon>
        <taxon>Esociformes</taxon>
        <taxon>Umbridae</taxon>
        <taxon>Umbra</taxon>
    </lineage>
</organism>
<dbReference type="AlphaFoldDB" id="A0ABD0W5M0"/>
<reference evidence="6 7" key="1">
    <citation type="submission" date="2024-06" db="EMBL/GenBank/DDBJ databases">
        <authorList>
            <person name="Pan Q."/>
            <person name="Wen M."/>
            <person name="Jouanno E."/>
            <person name="Zahm M."/>
            <person name="Klopp C."/>
            <person name="Cabau C."/>
            <person name="Louis A."/>
            <person name="Berthelot C."/>
            <person name="Parey E."/>
            <person name="Roest Crollius H."/>
            <person name="Montfort J."/>
            <person name="Robinson-Rechavi M."/>
            <person name="Bouchez O."/>
            <person name="Lampietro C."/>
            <person name="Lopez Roques C."/>
            <person name="Donnadieu C."/>
            <person name="Postlethwait J."/>
            <person name="Bobe J."/>
            <person name="Verreycken H."/>
            <person name="Guiguen Y."/>
        </authorList>
    </citation>
    <scope>NUCLEOTIDE SEQUENCE [LARGE SCALE GENOMIC DNA]</scope>
    <source>
        <strain evidence="6">Up_M1</strain>
        <tissue evidence="6">Testis</tissue>
    </source>
</reference>
<accession>A0ABD0W5M0</accession>
<dbReference type="Pfam" id="PF02536">
    <property type="entry name" value="mTERF"/>
    <property type="match status" value="1"/>
</dbReference>
<feature type="domain" description="UBA" evidence="5">
    <location>
        <begin position="58"/>
        <end position="103"/>
    </location>
</feature>
<evidence type="ECO:0000256" key="2">
    <source>
        <dbReference type="ARBA" id="ARBA00022946"/>
    </source>
</evidence>
<comment type="caution">
    <text evidence="6">The sequence shown here is derived from an EMBL/GenBank/DDBJ whole genome shotgun (WGS) entry which is preliminary data.</text>
</comment>
<dbReference type="InterPro" id="IPR003690">
    <property type="entry name" value="MTERF"/>
</dbReference>
<dbReference type="PROSITE" id="PS50030">
    <property type="entry name" value="UBA"/>
    <property type="match status" value="1"/>
</dbReference>
<dbReference type="Proteomes" id="UP001557470">
    <property type="component" value="Unassembled WGS sequence"/>
</dbReference>
<proteinExistence type="inferred from homology"/>
<dbReference type="EMBL" id="JAGEUA010000009">
    <property type="protein sequence ID" value="KAL0966482.1"/>
    <property type="molecule type" value="Genomic_DNA"/>
</dbReference>
<protein>
    <recommendedName>
        <fullName evidence="5">UBA domain-containing protein</fullName>
    </recommendedName>
</protein>
<dbReference type="SMART" id="SM00733">
    <property type="entry name" value="Mterf"/>
    <property type="match status" value="3"/>
</dbReference>
<feature type="chain" id="PRO_5044870673" description="UBA domain-containing protein" evidence="4">
    <location>
        <begin position="20"/>
        <end position="334"/>
    </location>
</feature>
<dbReference type="Gene3D" id="1.25.70.10">
    <property type="entry name" value="Transcription termination factor 3, mitochondrial"/>
    <property type="match status" value="1"/>
</dbReference>
<dbReference type="PANTHER" id="PTHR13068:SF203">
    <property type="entry name" value="TRANSCRIPTION TERMINATION FACTOR 4, MITOCHONDRIAL"/>
    <property type="match status" value="1"/>
</dbReference>
<keyword evidence="7" id="KW-1185">Reference proteome</keyword>
<feature type="compositionally biased region" description="Acidic residues" evidence="3">
    <location>
        <begin position="297"/>
        <end position="325"/>
    </location>
</feature>
<name>A0ABD0W5M0_UMBPY</name>
<dbReference type="InterPro" id="IPR038538">
    <property type="entry name" value="MTERF_sf"/>
</dbReference>
<evidence type="ECO:0000313" key="7">
    <source>
        <dbReference type="Proteomes" id="UP001557470"/>
    </source>
</evidence>
<keyword evidence="2" id="KW-0809">Transit peptide</keyword>
<feature type="signal peptide" evidence="4">
    <location>
        <begin position="1"/>
        <end position="19"/>
    </location>
</feature>
<feature type="region of interest" description="Disordered" evidence="3">
    <location>
        <begin position="296"/>
        <end position="334"/>
    </location>
</feature>
<comment type="similarity">
    <text evidence="1">Belongs to the mTERF family.</text>
</comment>
<dbReference type="InterPro" id="IPR015940">
    <property type="entry name" value="UBA"/>
</dbReference>
<evidence type="ECO:0000259" key="5">
    <source>
        <dbReference type="PROSITE" id="PS50030"/>
    </source>
</evidence>
<keyword evidence="4" id="KW-0732">Signal</keyword>